<accession>A0AAE3MLT6</accession>
<sequence>MGTLIIRFGQILVLLLGFGLQAQPQLSFLGTLPQEIRETSGLMFYNGKVYTHNDSGSEAVIYEIDTLNFSIRRTIQINGAQNIDWEDLARDERYLYIGDIGNNLGARTDLRIYRVLLSELDTGTAATAEVISYSYADQTVFDAETDSDWDAEALISYGDELIVFTKQWQSLGTVAYTLPKTPGDYIAQRAGSNAINGLVTGAAYHTGSEVVYFVGYSTLLQPFLYRLTDLATPFSLTGSGQRFNLDIGFAQIEAIAAIDENNYLLSSEAFSRDSPPITLNPSLFSLQTEDIVEEPEDNGDTGEETVSTQLSVFVPFGTKTLEYTLQTNREVIGWEIFDTTGRRVDGLIGDQNTGNQIDISALSSSVYYLAFYLRGTTIAKPFFLD</sequence>
<proteinExistence type="predicted"/>
<name>A0AAE3MLT6_9FLAO</name>
<reference evidence="1" key="1">
    <citation type="submission" date="2022-11" db="EMBL/GenBank/DDBJ databases">
        <title>The characterization of three novel Bacteroidetes species and genomic analysis of their roles in tidal elemental geochemical cycles.</title>
        <authorList>
            <person name="Ma K.-J."/>
        </authorList>
    </citation>
    <scope>NUCLEOTIDE SEQUENCE</scope>
    <source>
        <strain evidence="1">M415</strain>
    </source>
</reference>
<dbReference type="EMBL" id="JAPFQP010000002">
    <property type="protein sequence ID" value="MCX2719788.1"/>
    <property type="molecule type" value="Genomic_DNA"/>
</dbReference>
<comment type="caution">
    <text evidence="1">The sequence shown here is derived from an EMBL/GenBank/DDBJ whole genome shotgun (WGS) entry which is preliminary data.</text>
</comment>
<evidence type="ECO:0000313" key="2">
    <source>
        <dbReference type="Proteomes" id="UP001207116"/>
    </source>
</evidence>
<dbReference type="RefSeq" id="WP_266012813.1">
    <property type="nucleotide sequence ID" value="NZ_JAPFQP010000002.1"/>
</dbReference>
<dbReference type="Proteomes" id="UP001207116">
    <property type="component" value="Unassembled WGS sequence"/>
</dbReference>
<evidence type="ECO:0008006" key="3">
    <source>
        <dbReference type="Google" id="ProtNLM"/>
    </source>
</evidence>
<organism evidence="1 2">
    <name type="scientific">Lentiprolixibacter aurantiacus</name>
    <dbReference type="NCBI Taxonomy" id="2993939"/>
    <lineage>
        <taxon>Bacteria</taxon>
        <taxon>Pseudomonadati</taxon>
        <taxon>Bacteroidota</taxon>
        <taxon>Flavobacteriia</taxon>
        <taxon>Flavobacteriales</taxon>
        <taxon>Flavobacteriaceae</taxon>
        <taxon>Lentiprolixibacter</taxon>
    </lineage>
</organism>
<dbReference type="AlphaFoldDB" id="A0AAE3MLT6"/>
<evidence type="ECO:0000313" key="1">
    <source>
        <dbReference type="EMBL" id="MCX2719788.1"/>
    </source>
</evidence>
<protein>
    <recommendedName>
        <fullName evidence="3">Secretion system C-terminal sorting domain-containing protein</fullName>
    </recommendedName>
</protein>
<keyword evidence="2" id="KW-1185">Reference proteome</keyword>
<gene>
    <name evidence="1" type="ORF">OO016_09250</name>
</gene>